<reference evidence="4" key="1">
    <citation type="submission" date="2018-05" db="EMBL/GenBank/DDBJ databases">
        <authorList>
            <person name="Lanie J.A."/>
            <person name="Ng W.-L."/>
            <person name="Kazmierczak K.M."/>
            <person name="Andrzejewski T.M."/>
            <person name="Davidsen T.M."/>
            <person name="Wayne K.J."/>
            <person name="Tettelin H."/>
            <person name="Glass J.I."/>
            <person name="Rusch D."/>
            <person name="Podicherti R."/>
            <person name="Tsui H.-C.T."/>
            <person name="Winkler M.E."/>
        </authorList>
    </citation>
    <scope>NUCLEOTIDE SEQUENCE</scope>
</reference>
<dbReference type="InterPro" id="IPR050738">
    <property type="entry name" value="Sulfatase"/>
</dbReference>
<feature type="non-terminal residue" evidence="4">
    <location>
        <position position="365"/>
    </location>
</feature>
<accession>A0A382BQQ5</accession>
<dbReference type="EMBL" id="UINC01030841">
    <property type="protein sequence ID" value="SVB15881.1"/>
    <property type="molecule type" value="Genomic_DNA"/>
</dbReference>
<dbReference type="SUPFAM" id="SSF53649">
    <property type="entry name" value="Alkaline phosphatase-like"/>
    <property type="match status" value="1"/>
</dbReference>
<dbReference type="PANTHER" id="PTHR42693:SF53">
    <property type="entry name" value="ENDO-4-O-SULFATASE"/>
    <property type="match status" value="1"/>
</dbReference>
<evidence type="ECO:0000313" key="4">
    <source>
        <dbReference type="EMBL" id="SVB15881.1"/>
    </source>
</evidence>
<evidence type="ECO:0000259" key="3">
    <source>
        <dbReference type="Pfam" id="PF00884"/>
    </source>
</evidence>
<dbReference type="GO" id="GO:0004065">
    <property type="term" value="F:arylsulfatase activity"/>
    <property type="evidence" value="ECO:0007669"/>
    <property type="project" value="TreeGrafter"/>
</dbReference>
<dbReference type="PANTHER" id="PTHR42693">
    <property type="entry name" value="ARYLSULFATASE FAMILY MEMBER"/>
    <property type="match status" value="1"/>
</dbReference>
<organism evidence="4">
    <name type="scientific">marine metagenome</name>
    <dbReference type="NCBI Taxonomy" id="408172"/>
    <lineage>
        <taxon>unclassified sequences</taxon>
        <taxon>metagenomes</taxon>
        <taxon>ecological metagenomes</taxon>
    </lineage>
</organism>
<keyword evidence="2" id="KW-0378">Hydrolase</keyword>
<dbReference type="InterPro" id="IPR017850">
    <property type="entry name" value="Alkaline_phosphatase_core_sf"/>
</dbReference>
<protein>
    <recommendedName>
        <fullName evidence="3">Sulfatase N-terminal domain-containing protein</fullName>
    </recommendedName>
</protein>
<sequence>MLTCVSLYAADRPNLIYILADDLGYGDLGCYGQKTLKTPNLDRMAREGMRFTRHYAGSTVCAPSRCVLMTGLHTGHARIRGNGPGQLLPGDITFAKVLQQHGYQTGCFGKWGIGSPPPLNDPQRHGFDEFYGYINMYHAHNYYPEFMIHNGRKVPLHNVLYDDWRAKRTGPREGAGVARVAKDYAPHLIADKMLGYIRDCAKQKNKPFFVYYALNIPHANNEGGGEKRIERNGMRVPDWGSHANLDMPDQEKGFARMIDYIDRDVGNILALLKELGIDDNTMVMFSSDNGPHQEGGHKMPFFDSNGPLRGMKRDLYEGGIRVPFIARWPGNVPAKKVSHHISAFQDIFPTLLELTGIENKHRTDG</sequence>
<name>A0A382BQQ5_9ZZZZ</name>
<dbReference type="CDD" id="cd16145">
    <property type="entry name" value="ARS_like"/>
    <property type="match status" value="1"/>
</dbReference>
<gene>
    <name evidence="4" type="ORF">METZ01_LOCUS168735</name>
</gene>
<feature type="domain" description="Sulfatase N-terminal" evidence="3">
    <location>
        <begin position="13"/>
        <end position="357"/>
    </location>
</feature>
<dbReference type="InterPro" id="IPR000917">
    <property type="entry name" value="Sulfatase_N"/>
</dbReference>
<comment type="similarity">
    <text evidence="1">Belongs to the sulfatase family.</text>
</comment>
<dbReference type="Gene3D" id="3.40.720.10">
    <property type="entry name" value="Alkaline Phosphatase, subunit A"/>
    <property type="match status" value="1"/>
</dbReference>
<dbReference type="AlphaFoldDB" id="A0A382BQQ5"/>
<evidence type="ECO:0000256" key="2">
    <source>
        <dbReference type="ARBA" id="ARBA00022801"/>
    </source>
</evidence>
<evidence type="ECO:0000256" key="1">
    <source>
        <dbReference type="ARBA" id="ARBA00008779"/>
    </source>
</evidence>
<dbReference type="Pfam" id="PF00884">
    <property type="entry name" value="Sulfatase"/>
    <property type="match status" value="1"/>
</dbReference>
<proteinExistence type="inferred from homology"/>